<evidence type="ECO:0000256" key="1">
    <source>
        <dbReference type="SAM" id="MobiDB-lite"/>
    </source>
</evidence>
<comment type="caution">
    <text evidence="2">The sequence shown here is derived from an EMBL/GenBank/DDBJ whole genome shotgun (WGS) entry which is preliminary data.</text>
</comment>
<gene>
    <name evidence="2" type="ORF">C7K08_04700</name>
</gene>
<protein>
    <submittedName>
        <fullName evidence="2">Uncharacterized protein</fullName>
    </submittedName>
</protein>
<feature type="region of interest" description="Disordered" evidence="1">
    <location>
        <begin position="55"/>
        <end position="80"/>
    </location>
</feature>
<sequence>MLANPAQVCPLCNATIDPALGSANEVRFSAGANGSRAKLWARVCQYAQERGGCINSNPTLRSEPNPTDFYGEAPPIELNP</sequence>
<accession>A0A2P7EFZ8</accession>
<proteinExistence type="predicted"/>
<keyword evidence="3" id="KW-1185">Reference proteome</keyword>
<name>A0A2P7EFZ8_9SYNE</name>
<feature type="compositionally biased region" description="Polar residues" evidence="1">
    <location>
        <begin position="55"/>
        <end position="65"/>
    </location>
</feature>
<organism evidence="2 3">
    <name type="scientific">Synechococcus lacustris str. Tous</name>
    <dbReference type="NCBI Taxonomy" id="1910958"/>
    <lineage>
        <taxon>Bacteria</taxon>
        <taxon>Bacillati</taxon>
        <taxon>Cyanobacteriota</taxon>
        <taxon>Cyanophyceae</taxon>
        <taxon>Synechococcales</taxon>
        <taxon>Synechococcaceae</taxon>
        <taxon>Synechococcus</taxon>
    </lineage>
</organism>
<reference evidence="3" key="1">
    <citation type="submission" date="2018-03" db="EMBL/GenBank/DDBJ databases">
        <title>Ecological and genomic features of two cosmopolitan and abundant freshwater picocyanobacteria.</title>
        <authorList>
            <person name="Cabello-Yeves P.J."/>
            <person name="Picazo A."/>
            <person name="Camacho A."/>
            <person name="Callieri C."/>
            <person name="Rosselli R."/>
            <person name="Roda-Garcia J."/>
            <person name="Coutinho F.H."/>
            <person name="Rodriguez-Valera F."/>
        </authorList>
    </citation>
    <scope>NUCLEOTIDE SEQUENCE [LARGE SCALE GENOMIC DNA]</scope>
    <source>
        <strain evidence="3">Tous</strain>
    </source>
</reference>
<evidence type="ECO:0000313" key="2">
    <source>
        <dbReference type="EMBL" id="PSI02039.1"/>
    </source>
</evidence>
<dbReference type="AlphaFoldDB" id="A0A2P7EFZ8"/>
<dbReference type="STRING" id="1910958.BTM30_04560"/>
<dbReference type="EMBL" id="PXVC01000013">
    <property type="protein sequence ID" value="PSI02039.1"/>
    <property type="molecule type" value="Genomic_DNA"/>
</dbReference>
<dbReference type="Proteomes" id="UP000240206">
    <property type="component" value="Unassembled WGS sequence"/>
</dbReference>
<evidence type="ECO:0000313" key="3">
    <source>
        <dbReference type="Proteomes" id="UP000240206"/>
    </source>
</evidence>